<dbReference type="Proteomes" id="UP000604046">
    <property type="component" value="Unassembled WGS sequence"/>
</dbReference>
<dbReference type="InterPro" id="IPR000182">
    <property type="entry name" value="GNAT_dom"/>
</dbReference>
<comment type="caution">
    <text evidence="2">The sequence shown here is derived from an EMBL/GenBank/DDBJ whole genome shotgun (WGS) entry which is preliminary data.</text>
</comment>
<protein>
    <submittedName>
        <fullName evidence="2">YhbS protein</fullName>
    </submittedName>
</protein>
<keyword evidence="3" id="KW-1185">Reference proteome</keyword>
<dbReference type="OrthoDB" id="2144757at2759"/>
<reference evidence="2" key="1">
    <citation type="submission" date="2021-02" db="EMBL/GenBank/DDBJ databases">
        <authorList>
            <person name="Dougan E. K."/>
            <person name="Rhodes N."/>
            <person name="Thang M."/>
            <person name="Chan C."/>
        </authorList>
    </citation>
    <scope>NUCLEOTIDE SEQUENCE</scope>
</reference>
<dbReference type="Pfam" id="PF13508">
    <property type="entry name" value="Acetyltransf_7"/>
    <property type="match status" value="1"/>
</dbReference>
<dbReference type="CDD" id="cd04301">
    <property type="entry name" value="NAT_SF"/>
    <property type="match status" value="1"/>
</dbReference>
<feature type="domain" description="N-acetyltransferase" evidence="1">
    <location>
        <begin position="1"/>
        <end position="133"/>
    </location>
</feature>
<organism evidence="2 3">
    <name type="scientific">Symbiodinium natans</name>
    <dbReference type="NCBI Taxonomy" id="878477"/>
    <lineage>
        <taxon>Eukaryota</taxon>
        <taxon>Sar</taxon>
        <taxon>Alveolata</taxon>
        <taxon>Dinophyceae</taxon>
        <taxon>Suessiales</taxon>
        <taxon>Symbiodiniaceae</taxon>
        <taxon>Symbiodinium</taxon>
    </lineage>
</organism>
<dbReference type="SUPFAM" id="SSF55729">
    <property type="entry name" value="Acyl-CoA N-acyltransferases (Nat)"/>
    <property type="match status" value="1"/>
</dbReference>
<accession>A0A812PDT7</accession>
<gene>
    <name evidence="2" type="primary">yhbS</name>
    <name evidence="2" type="ORF">SNAT2548_LOCUS17758</name>
</gene>
<dbReference type="GO" id="GO:0016747">
    <property type="term" value="F:acyltransferase activity, transferring groups other than amino-acyl groups"/>
    <property type="evidence" value="ECO:0007669"/>
    <property type="project" value="InterPro"/>
</dbReference>
<sequence length="194" mass="21454">MLLCSIKSQQHRGVCLVFRDYVPELDLVAVCEGKMVGSIVYSKSKIDTSDGRTIDDVVTFGPLGVLPEYRNRGIAAKLVQESFRLAKDMGFRAVIIQGDPRLYGRLGFRCGEKYDLTNAEGQFSVCLMAYELYEGALKAAGGCFSESESFGYKEEALAEFDASFPAKEKGESAFQSEFGVLITLNYKKDPKYAV</sequence>
<dbReference type="AlphaFoldDB" id="A0A812PDT7"/>
<evidence type="ECO:0000313" key="2">
    <source>
        <dbReference type="EMBL" id="CAE7339380.1"/>
    </source>
</evidence>
<dbReference type="InterPro" id="IPR016181">
    <property type="entry name" value="Acyl_CoA_acyltransferase"/>
</dbReference>
<evidence type="ECO:0000313" key="3">
    <source>
        <dbReference type="Proteomes" id="UP000604046"/>
    </source>
</evidence>
<dbReference type="PROSITE" id="PS51186">
    <property type="entry name" value="GNAT"/>
    <property type="match status" value="1"/>
</dbReference>
<name>A0A812PDT7_9DINO</name>
<dbReference type="Gene3D" id="3.40.630.30">
    <property type="match status" value="1"/>
</dbReference>
<proteinExistence type="predicted"/>
<dbReference type="EMBL" id="CAJNDS010002123">
    <property type="protein sequence ID" value="CAE7339380.1"/>
    <property type="molecule type" value="Genomic_DNA"/>
</dbReference>
<evidence type="ECO:0000259" key="1">
    <source>
        <dbReference type="PROSITE" id="PS51186"/>
    </source>
</evidence>